<proteinExistence type="predicted"/>
<gene>
    <name evidence="1" type="ORF">E3C22_03075</name>
</gene>
<keyword evidence="2" id="KW-1185">Reference proteome</keyword>
<dbReference type="EMBL" id="SOZD01000001">
    <property type="protein sequence ID" value="TFF27455.1"/>
    <property type="molecule type" value="Genomic_DNA"/>
</dbReference>
<comment type="caution">
    <text evidence="1">The sequence shown here is derived from an EMBL/GenBank/DDBJ whole genome shotgun (WGS) entry which is preliminary data.</text>
</comment>
<evidence type="ECO:0000313" key="2">
    <source>
        <dbReference type="Proteomes" id="UP000298179"/>
    </source>
</evidence>
<dbReference type="RefSeq" id="WP_134760081.1">
    <property type="nucleotide sequence ID" value="NZ_SOZD01000001.1"/>
</dbReference>
<dbReference type="Proteomes" id="UP000298179">
    <property type="component" value="Unassembled WGS sequence"/>
</dbReference>
<name>A0A4Y8RT33_9HYPH</name>
<sequence length="67" mass="7909">MDMPRQARPQPREFMQEIVGRQWTPEAEVRSVPQAMLIEEHEKPKRKRKKAASETQCLRQLMTFSVG</sequence>
<evidence type="ECO:0000313" key="1">
    <source>
        <dbReference type="EMBL" id="TFF27455.1"/>
    </source>
</evidence>
<dbReference type="AlphaFoldDB" id="A0A4Y8RT33"/>
<organism evidence="1 2">
    <name type="scientific">Jiella endophytica</name>
    <dbReference type="NCBI Taxonomy" id="2558362"/>
    <lineage>
        <taxon>Bacteria</taxon>
        <taxon>Pseudomonadati</taxon>
        <taxon>Pseudomonadota</taxon>
        <taxon>Alphaproteobacteria</taxon>
        <taxon>Hyphomicrobiales</taxon>
        <taxon>Aurantimonadaceae</taxon>
        <taxon>Jiella</taxon>
    </lineage>
</organism>
<protein>
    <submittedName>
        <fullName evidence="1">Uncharacterized protein</fullName>
    </submittedName>
</protein>
<dbReference type="OrthoDB" id="9934554at2"/>
<reference evidence="1 2" key="1">
    <citation type="submission" date="2019-03" db="EMBL/GenBank/DDBJ databases">
        <title>Jiella endophytica sp. nov., a novel endophytic bacterium isolated from root of Ficus microcarpa Linn. f.</title>
        <authorList>
            <person name="Tuo L."/>
        </authorList>
    </citation>
    <scope>NUCLEOTIDE SEQUENCE [LARGE SCALE GENOMIC DNA]</scope>
    <source>
        <strain evidence="1 2">CBS5Q-3</strain>
    </source>
</reference>
<accession>A0A4Y8RT33</accession>